<dbReference type="GO" id="GO:0004061">
    <property type="term" value="F:arylformamidase activity"/>
    <property type="evidence" value="ECO:0007669"/>
    <property type="project" value="InterPro"/>
</dbReference>
<organism evidence="1">
    <name type="scientific">marine metagenome</name>
    <dbReference type="NCBI Taxonomy" id="408172"/>
    <lineage>
        <taxon>unclassified sequences</taxon>
        <taxon>metagenomes</taxon>
        <taxon>ecological metagenomes</taxon>
    </lineage>
</organism>
<evidence type="ECO:0000313" key="1">
    <source>
        <dbReference type="EMBL" id="SVB89771.1"/>
    </source>
</evidence>
<name>A0A382HTE3_9ZZZZ</name>
<dbReference type="AlphaFoldDB" id="A0A382HTE3"/>
<dbReference type="Gene3D" id="3.50.30.50">
    <property type="entry name" value="Putative cyclase"/>
    <property type="match status" value="1"/>
</dbReference>
<evidence type="ECO:0008006" key="2">
    <source>
        <dbReference type="Google" id="ProtNLM"/>
    </source>
</evidence>
<dbReference type="GO" id="GO:0019441">
    <property type="term" value="P:L-tryptophan catabolic process to kynurenine"/>
    <property type="evidence" value="ECO:0007669"/>
    <property type="project" value="InterPro"/>
</dbReference>
<dbReference type="InterPro" id="IPR037175">
    <property type="entry name" value="KFase_sf"/>
</dbReference>
<accession>A0A382HTE3</accession>
<dbReference type="EMBL" id="UINC01062807">
    <property type="protein sequence ID" value="SVB89771.1"/>
    <property type="molecule type" value="Genomic_DNA"/>
</dbReference>
<protein>
    <recommendedName>
        <fullName evidence="2">Cyclase family protein</fullName>
    </recommendedName>
</protein>
<proteinExistence type="predicted"/>
<gene>
    <name evidence="1" type="ORF">METZ01_LOCUS242625</name>
</gene>
<feature type="non-terminal residue" evidence="1">
    <location>
        <position position="149"/>
    </location>
</feature>
<reference evidence="1" key="1">
    <citation type="submission" date="2018-05" db="EMBL/GenBank/DDBJ databases">
        <authorList>
            <person name="Lanie J.A."/>
            <person name="Ng W.-L."/>
            <person name="Kazmierczak K.M."/>
            <person name="Andrzejewski T.M."/>
            <person name="Davidsen T.M."/>
            <person name="Wayne K.J."/>
            <person name="Tettelin H."/>
            <person name="Glass J.I."/>
            <person name="Rusch D."/>
            <person name="Podicherti R."/>
            <person name="Tsui H.-C.T."/>
            <person name="Winkler M.E."/>
        </authorList>
    </citation>
    <scope>NUCLEOTIDE SEQUENCE</scope>
</reference>
<sequence length="149" mass="16192">MTAHPLPTRAEIDSYLRDRNNWGRWGDAGAAGAMNLIDDAKRINAASLVKTGRNVSLSRPFPVEPSAENPNPAIQHLMKNERAPGGGSATDYYGIAYHGTSTTHIDALCHVWDENGGWDGRDPGENIRFSGVQYGTVDEWSDGILTRGV</sequence>